<protein>
    <submittedName>
        <fullName evidence="4">Protein EFR3-like protein</fullName>
    </submittedName>
</protein>
<comment type="similarity">
    <text evidence="1">Belongs to the EFR3 family.</text>
</comment>
<dbReference type="GO" id="GO:0072659">
    <property type="term" value="P:protein localization to plasma membrane"/>
    <property type="evidence" value="ECO:0007669"/>
    <property type="project" value="TreeGrafter"/>
</dbReference>
<evidence type="ECO:0000256" key="1">
    <source>
        <dbReference type="ARBA" id="ARBA00010216"/>
    </source>
</evidence>
<keyword evidence="3" id="KW-1185">Reference proteome</keyword>
<dbReference type="AlphaFoldDB" id="A0A183IMS2"/>
<evidence type="ECO:0000313" key="3">
    <source>
        <dbReference type="Proteomes" id="UP000270296"/>
    </source>
</evidence>
<organism evidence="4">
    <name type="scientific">Soboliphyme baturini</name>
    <dbReference type="NCBI Taxonomy" id="241478"/>
    <lineage>
        <taxon>Eukaryota</taxon>
        <taxon>Metazoa</taxon>
        <taxon>Ecdysozoa</taxon>
        <taxon>Nematoda</taxon>
        <taxon>Enoplea</taxon>
        <taxon>Dorylaimia</taxon>
        <taxon>Dioctophymatida</taxon>
        <taxon>Dioctophymatoidea</taxon>
        <taxon>Soboliphymatidae</taxon>
        <taxon>Soboliphyme</taxon>
    </lineage>
</organism>
<reference evidence="2 3" key="2">
    <citation type="submission" date="2018-11" db="EMBL/GenBank/DDBJ databases">
        <authorList>
            <consortium name="Pathogen Informatics"/>
        </authorList>
    </citation>
    <scope>NUCLEOTIDE SEQUENCE [LARGE SCALE GENOMIC DNA]</scope>
</reference>
<dbReference type="InterPro" id="IPR051851">
    <property type="entry name" value="EFR3_Homologs"/>
</dbReference>
<dbReference type="OrthoDB" id="19232at2759"/>
<dbReference type="Pfam" id="PF21052">
    <property type="entry name" value="EFR3_ARM"/>
    <property type="match status" value="1"/>
</dbReference>
<dbReference type="Proteomes" id="UP000270296">
    <property type="component" value="Unassembled WGS sequence"/>
</dbReference>
<reference evidence="4" key="1">
    <citation type="submission" date="2016-06" db="UniProtKB">
        <authorList>
            <consortium name="WormBaseParasite"/>
        </authorList>
    </citation>
    <scope>IDENTIFICATION</scope>
</reference>
<dbReference type="EMBL" id="UZAM01008627">
    <property type="protein sequence ID" value="VDP05717.1"/>
    <property type="molecule type" value="Genomic_DNA"/>
</dbReference>
<dbReference type="SUPFAM" id="SSF48371">
    <property type="entry name" value="ARM repeat"/>
    <property type="match status" value="1"/>
</dbReference>
<evidence type="ECO:0000313" key="2">
    <source>
        <dbReference type="EMBL" id="VDP05717.1"/>
    </source>
</evidence>
<dbReference type="InterPro" id="IPR011989">
    <property type="entry name" value="ARM-like"/>
</dbReference>
<gene>
    <name evidence="2" type="ORF">SBAD_LOCUS4918</name>
</gene>
<dbReference type="WBParaSite" id="SBAD_0000511801-mRNA-1">
    <property type="protein sequence ID" value="SBAD_0000511801-mRNA-1"/>
    <property type="gene ID" value="SBAD_0000511801"/>
</dbReference>
<dbReference type="Gene3D" id="1.25.10.10">
    <property type="entry name" value="Leucine-rich Repeat Variant"/>
    <property type="match status" value="1"/>
</dbReference>
<dbReference type="GO" id="GO:0005886">
    <property type="term" value="C:plasma membrane"/>
    <property type="evidence" value="ECO:0007669"/>
    <property type="project" value="TreeGrafter"/>
</dbReference>
<name>A0A183IMS2_9BILA</name>
<proteinExistence type="inferred from homology"/>
<sequence length="570" mass="64146">MSLLCCCSACQPRYRRLVDSIYPSLPENGLVKLNMQKLTFYAISHPEKLDRIGGYLVTHLSRDIYRQRIGYVRVAVEAMDQLLAACHGSPSLNLFVESFLKMVQRLYETQSVELELLGTESFVTFANIEEDAPSYYRRYDFFICKFCSLCHYSSLDMLLMRKMRCAGIKGIRGVVRKTVNDELQANIWEKQHMEKIVPSLLFNMHDGSCPTPVADSCETDASALKVNMTANGSEDSPFTLADACLRELVSKATFGNIKSVLGPTLSHCDYHKLWVPPSFAVTCLEAIMYSIQSQYGYVVIQSVLEHLDTHSDDDPEVRIGIATALSRLVVIAASASIGPCLLEIFNSMLRHLRQSVELESSGAAAEDTSEAEKTYQEILINTMGNFTVHLPDYQKVEIMVFIIGKVRTLLKVSTTYRAGHFSMVFTNPFLVSLLQLACVEESNVRLVVHRILHTLLDRHQNLELLESMQWPRDAKKLHLTLNRFTKTDVIFIRKNCSAIFSALYKSTLMANNTSDNYDAIFYTLALILIEIGSEDMVIDLFRLCLAIQGAAYDSSLHLGVTQVVSSFSNC</sequence>
<dbReference type="InterPro" id="IPR049152">
    <property type="entry name" value="EFR3-like_ARM"/>
</dbReference>
<dbReference type="InterPro" id="IPR016024">
    <property type="entry name" value="ARM-type_fold"/>
</dbReference>
<evidence type="ECO:0000313" key="4">
    <source>
        <dbReference type="WBParaSite" id="SBAD_0000511801-mRNA-1"/>
    </source>
</evidence>
<dbReference type="PANTHER" id="PTHR12444:SF8">
    <property type="entry name" value="PROTEIN EFR3 HOMOLOG CMP44E"/>
    <property type="match status" value="1"/>
</dbReference>
<accession>A0A183IMS2</accession>
<dbReference type="PANTHER" id="PTHR12444">
    <property type="entry name" value="PROTEIN EFR3 HOMOLOG CMP44E"/>
    <property type="match status" value="1"/>
</dbReference>